<sequence>MKIRREYRMKKILKGLTRILPAYGIFPVIFSFVFNCLVYSGSRMIAGGWYHHNIETAVDRSLPFVPQFLIIYFGCYLFWAVNYILIARQERHSVYQFFTGDFISRCICLGFFLLYPTTNTRPVITDGGLWNQLALWLYSIDAADNLFPSIHCLVSWFCYLGIRGKKEILVWYQRVSAVLAILVFVSTLLTKQHVLVDVAGGILLAELCFCIGRNTNLYKIYERFGSRIEKKILKSTEG</sequence>
<gene>
    <name evidence="3" type="ORF">RUMOBE_00148</name>
</gene>
<name>A5ZMD1_9FIRM</name>
<comment type="caution">
    <text evidence="3">The sequence shown here is derived from an EMBL/GenBank/DDBJ whole genome shotgun (WGS) entry which is preliminary data.</text>
</comment>
<feature type="transmembrane region" description="Helical" evidence="1">
    <location>
        <begin position="62"/>
        <end position="85"/>
    </location>
</feature>
<reference evidence="3 4" key="1">
    <citation type="submission" date="2007-03" db="EMBL/GenBank/DDBJ databases">
        <authorList>
            <person name="Fulton L."/>
            <person name="Clifton S."/>
            <person name="Fulton B."/>
            <person name="Xu J."/>
            <person name="Minx P."/>
            <person name="Pepin K.H."/>
            <person name="Johnson M."/>
            <person name="Thiruvilangam P."/>
            <person name="Bhonagiri V."/>
            <person name="Nash W.E."/>
            <person name="Mardis E.R."/>
            <person name="Wilson R.K."/>
        </authorList>
    </citation>
    <scope>NUCLEOTIDE SEQUENCE [LARGE SCALE GENOMIC DNA]</scope>
    <source>
        <strain evidence="3 4">ATCC 29174</strain>
    </source>
</reference>
<evidence type="ECO:0000259" key="2">
    <source>
        <dbReference type="Pfam" id="PF14378"/>
    </source>
</evidence>
<dbReference type="Pfam" id="PF14378">
    <property type="entry name" value="PAP2_3"/>
    <property type="match status" value="1"/>
</dbReference>
<evidence type="ECO:0000313" key="3">
    <source>
        <dbReference type="EMBL" id="EDM89025.1"/>
    </source>
</evidence>
<dbReference type="Proteomes" id="UP000006002">
    <property type="component" value="Unassembled WGS sequence"/>
</dbReference>
<keyword evidence="1" id="KW-1133">Transmembrane helix</keyword>
<feature type="domain" description="Inositolphosphotransferase Aur1/Ipt1" evidence="2">
    <location>
        <begin position="76"/>
        <end position="210"/>
    </location>
</feature>
<keyword evidence="1" id="KW-0812">Transmembrane</keyword>
<dbReference type="InterPro" id="IPR026841">
    <property type="entry name" value="Aur1/Ipt1"/>
</dbReference>
<protein>
    <recommendedName>
        <fullName evidence="2">Inositolphosphotransferase Aur1/Ipt1 domain-containing protein</fullName>
    </recommendedName>
</protein>
<evidence type="ECO:0000313" key="4">
    <source>
        <dbReference type="Proteomes" id="UP000006002"/>
    </source>
</evidence>
<proteinExistence type="predicted"/>
<keyword evidence="1" id="KW-0472">Membrane</keyword>
<dbReference type="AlphaFoldDB" id="A5ZMD1"/>
<dbReference type="GO" id="GO:0016020">
    <property type="term" value="C:membrane"/>
    <property type="evidence" value="ECO:0007669"/>
    <property type="project" value="UniProtKB-SubCell"/>
</dbReference>
<feature type="transmembrane region" description="Helical" evidence="1">
    <location>
        <begin position="195"/>
        <end position="212"/>
    </location>
</feature>
<reference evidence="3 4" key="2">
    <citation type="submission" date="2007-04" db="EMBL/GenBank/DDBJ databases">
        <title>Draft genome sequence of Ruminococcus obeum (ATCC 29174).</title>
        <authorList>
            <person name="Sudarsanam P."/>
            <person name="Ley R."/>
            <person name="Guruge J."/>
            <person name="Turnbaugh P.J."/>
            <person name="Mahowald M."/>
            <person name="Liep D."/>
            <person name="Gordon J."/>
        </authorList>
    </citation>
    <scope>NUCLEOTIDE SEQUENCE [LARGE SCALE GENOMIC DNA]</scope>
    <source>
        <strain evidence="3 4">ATCC 29174</strain>
    </source>
</reference>
<dbReference type="eggNOG" id="COG0671">
    <property type="taxonomic scope" value="Bacteria"/>
</dbReference>
<feature type="transmembrane region" description="Helical" evidence="1">
    <location>
        <begin position="171"/>
        <end position="189"/>
    </location>
</feature>
<dbReference type="HOGENOM" id="CLU_102949_0_0_9"/>
<evidence type="ECO:0000256" key="1">
    <source>
        <dbReference type="SAM" id="Phobius"/>
    </source>
</evidence>
<accession>A5ZMD1</accession>
<organism evidence="3 4">
    <name type="scientific">Blautia obeum ATCC 29174</name>
    <dbReference type="NCBI Taxonomy" id="411459"/>
    <lineage>
        <taxon>Bacteria</taxon>
        <taxon>Bacillati</taxon>
        <taxon>Bacillota</taxon>
        <taxon>Clostridia</taxon>
        <taxon>Lachnospirales</taxon>
        <taxon>Lachnospiraceae</taxon>
        <taxon>Blautia</taxon>
    </lineage>
</organism>
<feature type="transmembrane region" description="Helical" evidence="1">
    <location>
        <begin position="20"/>
        <end position="42"/>
    </location>
</feature>
<dbReference type="EMBL" id="AAVO02000001">
    <property type="protein sequence ID" value="EDM89025.1"/>
    <property type="molecule type" value="Genomic_DNA"/>
</dbReference>